<evidence type="ECO:0000256" key="5">
    <source>
        <dbReference type="PROSITE-ProRule" id="PRU10141"/>
    </source>
</evidence>
<keyword evidence="2 5" id="KW-0547">Nucleotide-binding</keyword>
<dbReference type="CDD" id="cd14014">
    <property type="entry name" value="STKc_PknB_like"/>
    <property type="match status" value="1"/>
</dbReference>
<dbReference type="Proteomes" id="UP000064967">
    <property type="component" value="Chromosome"/>
</dbReference>
<gene>
    <name evidence="8" type="ORF">AKJ09_09663</name>
</gene>
<dbReference type="PROSITE" id="PS00108">
    <property type="entry name" value="PROTEIN_KINASE_ST"/>
    <property type="match status" value="1"/>
</dbReference>
<evidence type="ECO:0000256" key="4">
    <source>
        <dbReference type="ARBA" id="ARBA00022840"/>
    </source>
</evidence>
<dbReference type="InterPro" id="IPR011009">
    <property type="entry name" value="Kinase-like_dom_sf"/>
</dbReference>
<evidence type="ECO:0000256" key="2">
    <source>
        <dbReference type="ARBA" id="ARBA00022741"/>
    </source>
</evidence>
<dbReference type="SMART" id="SM00220">
    <property type="entry name" value="S_TKc"/>
    <property type="match status" value="1"/>
</dbReference>
<dbReference type="Pfam" id="PF08308">
    <property type="entry name" value="PEGA"/>
    <property type="match status" value="1"/>
</dbReference>
<evidence type="ECO:0000256" key="3">
    <source>
        <dbReference type="ARBA" id="ARBA00022777"/>
    </source>
</evidence>
<accession>A0A0K1QC37</accession>
<evidence type="ECO:0000259" key="7">
    <source>
        <dbReference type="PROSITE" id="PS50011"/>
    </source>
</evidence>
<keyword evidence="1" id="KW-0808">Transferase</keyword>
<keyword evidence="8" id="KW-0723">Serine/threonine-protein kinase</keyword>
<evidence type="ECO:0000256" key="1">
    <source>
        <dbReference type="ARBA" id="ARBA00022679"/>
    </source>
</evidence>
<dbReference type="InterPro" id="IPR017441">
    <property type="entry name" value="Protein_kinase_ATP_BS"/>
</dbReference>
<dbReference type="InterPro" id="IPR000719">
    <property type="entry name" value="Prot_kinase_dom"/>
</dbReference>
<name>A0A0K1QC37_9BACT</name>
<dbReference type="OrthoDB" id="5497917at2"/>
<keyword evidence="9" id="KW-1185">Reference proteome</keyword>
<dbReference type="InterPro" id="IPR008271">
    <property type="entry name" value="Ser/Thr_kinase_AS"/>
</dbReference>
<keyword evidence="6" id="KW-1133">Transmembrane helix</keyword>
<keyword evidence="6" id="KW-0812">Transmembrane</keyword>
<dbReference type="EMBL" id="CP012333">
    <property type="protein sequence ID" value="AKV03000.1"/>
    <property type="molecule type" value="Genomic_DNA"/>
</dbReference>
<dbReference type="GO" id="GO:0005524">
    <property type="term" value="F:ATP binding"/>
    <property type="evidence" value="ECO:0007669"/>
    <property type="project" value="UniProtKB-UniRule"/>
</dbReference>
<dbReference type="PANTHER" id="PTHR43289:SF34">
    <property type="entry name" value="SERINE_THREONINE-PROTEIN KINASE YBDM-RELATED"/>
    <property type="match status" value="1"/>
</dbReference>
<dbReference type="InterPro" id="IPR013229">
    <property type="entry name" value="PEGA"/>
</dbReference>
<dbReference type="STRING" id="1391654.AKJ09_09663"/>
<reference evidence="8 9" key="1">
    <citation type="submission" date="2015-08" db="EMBL/GenBank/DDBJ databases">
        <authorList>
            <person name="Babu N.S."/>
            <person name="Beckwith C.J."/>
            <person name="Beseler K.G."/>
            <person name="Brison A."/>
            <person name="Carone J.V."/>
            <person name="Caskin T.P."/>
            <person name="Diamond M."/>
            <person name="Durham M.E."/>
            <person name="Foxe J.M."/>
            <person name="Go M."/>
            <person name="Henderson B.A."/>
            <person name="Jones I.B."/>
            <person name="McGettigan J.A."/>
            <person name="Micheletti S.J."/>
            <person name="Nasrallah M.E."/>
            <person name="Ortiz D."/>
            <person name="Piller C.R."/>
            <person name="Privatt S.R."/>
            <person name="Schneider S.L."/>
            <person name="Sharp S."/>
            <person name="Smith T.C."/>
            <person name="Stanton J.D."/>
            <person name="Ullery H.E."/>
            <person name="Wilson R.J."/>
            <person name="Serrano M.G."/>
            <person name="Buck G."/>
            <person name="Lee V."/>
            <person name="Wang Y."/>
            <person name="Carvalho R."/>
            <person name="Voegtly L."/>
            <person name="Shi R."/>
            <person name="Duckworth R."/>
            <person name="Johnson A."/>
            <person name="Loviza R."/>
            <person name="Walstead R."/>
            <person name="Shah Z."/>
            <person name="Kiflezghi M."/>
            <person name="Wade K."/>
            <person name="Ball S.L."/>
            <person name="Bradley K.W."/>
            <person name="Asai D.J."/>
            <person name="Bowman C.A."/>
            <person name="Russell D.A."/>
            <person name="Pope W.H."/>
            <person name="Jacobs-Sera D."/>
            <person name="Hendrix R.W."/>
            <person name="Hatfull G.F."/>
        </authorList>
    </citation>
    <scope>NUCLEOTIDE SEQUENCE [LARGE SCALE GENOMIC DNA]</scope>
    <source>
        <strain evidence="8 9">DSM 27648</strain>
    </source>
</reference>
<feature type="domain" description="Protein kinase" evidence="7">
    <location>
        <begin position="11"/>
        <end position="281"/>
    </location>
</feature>
<dbReference type="RefSeq" id="WP_146653836.1">
    <property type="nucleotide sequence ID" value="NZ_CP012333.1"/>
</dbReference>
<dbReference type="PANTHER" id="PTHR43289">
    <property type="entry name" value="MITOGEN-ACTIVATED PROTEIN KINASE KINASE KINASE 20-RELATED"/>
    <property type="match status" value="1"/>
</dbReference>
<dbReference type="Gene3D" id="1.10.510.10">
    <property type="entry name" value="Transferase(Phosphotransferase) domain 1"/>
    <property type="match status" value="1"/>
</dbReference>
<keyword evidence="6" id="KW-0472">Membrane</keyword>
<dbReference type="Pfam" id="PF00069">
    <property type="entry name" value="Pkinase"/>
    <property type="match status" value="1"/>
</dbReference>
<organism evidence="8 9">
    <name type="scientific">Labilithrix luteola</name>
    <dbReference type="NCBI Taxonomy" id="1391654"/>
    <lineage>
        <taxon>Bacteria</taxon>
        <taxon>Pseudomonadati</taxon>
        <taxon>Myxococcota</taxon>
        <taxon>Polyangia</taxon>
        <taxon>Polyangiales</taxon>
        <taxon>Labilitrichaceae</taxon>
        <taxon>Labilithrix</taxon>
    </lineage>
</organism>
<keyword evidence="4 5" id="KW-0067">ATP-binding</keyword>
<evidence type="ECO:0000256" key="6">
    <source>
        <dbReference type="SAM" id="Phobius"/>
    </source>
</evidence>
<proteinExistence type="predicted"/>
<dbReference type="Gene3D" id="3.30.200.20">
    <property type="entry name" value="Phosphorylase Kinase, domain 1"/>
    <property type="match status" value="1"/>
</dbReference>
<dbReference type="PROSITE" id="PS50011">
    <property type="entry name" value="PROTEIN_KINASE_DOM"/>
    <property type="match status" value="1"/>
</dbReference>
<keyword evidence="3 8" id="KW-0418">Kinase</keyword>
<dbReference type="GO" id="GO:0004674">
    <property type="term" value="F:protein serine/threonine kinase activity"/>
    <property type="evidence" value="ECO:0007669"/>
    <property type="project" value="UniProtKB-KW"/>
</dbReference>
<sequence>MVSGKVVAGKYRLNQLLGTGGMAEVWSATNTFTDRQIAIKFMNAVVAKTPESAARFLKEAKVSARVNHPNIIDILDVGQTEEGQLFLVMELLTGFPLEVALRRQTPPMTIYEFCLVMVEVAQALGAAHKSGIVHRDLKPSNVFLHKVRDGLAIPKLLDFGVSKFLEEDQNHALTVAGTVLGSPLYMSPEQARGDSQIDGRTDVFAFGAILFEALCGYRAYEAKNFNALIVKIATSKPKSIDACAPHVPESLRRVVRKCLEVDLKARLQNFEEVVALLKAVLPELEGSPARLPIPMITATFDPDATNALPVLRASDRPPPASSDRLLAAALAPLASIPPGAVPLYPSTSPTGPSWHTPNTSYASVTVEKPKRRSTAMLGLGAAALVVVCMAAGIGVGWRSRGANNGAANVTPPPSAVTTTAASAPVVTAAPAESASADVQTVSVDSLPGAAPKPLGPVPHGSGRLNVSAAPGWCTLSIDGKGFGPTPLAGIDLPTGAHQLRCEAPNGRAKTASVTVQEGANSKVKFALDE</sequence>
<feature type="binding site" evidence="5">
    <location>
        <position position="48"/>
    </location>
    <ligand>
        <name>ATP</name>
        <dbReference type="ChEBI" id="CHEBI:30616"/>
    </ligand>
</feature>
<dbReference type="PROSITE" id="PS00107">
    <property type="entry name" value="PROTEIN_KINASE_ATP"/>
    <property type="match status" value="1"/>
</dbReference>
<feature type="transmembrane region" description="Helical" evidence="6">
    <location>
        <begin position="375"/>
        <end position="397"/>
    </location>
</feature>
<evidence type="ECO:0000313" key="8">
    <source>
        <dbReference type="EMBL" id="AKV03000.1"/>
    </source>
</evidence>
<evidence type="ECO:0000313" key="9">
    <source>
        <dbReference type="Proteomes" id="UP000064967"/>
    </source>
</evidence>
<dbReference type="KEGG" id="llu:AKJ09_09663"/>
<protein>
    <submittedName>
        <fullName evidence="8">Serine/threonine protein kinase</fullName>
    </submittedName>
</protein>
<dbReference type="SUPFAM" id="SSF56112">
    <property type="entry name" value="Protein kinase-like (PK-like)"/>
    <property type="match status" value="1"/>
</dbReference>
<dbReference type="AlphaFoldDB" id="A0A0K1QC37"/>